<gene>
    <name evidence="1" type="ORF">KABA2_13S02750</name>
</gene>
<dbReference type="RefSeq" id="XP_041408934.1">
    <property type="nucleotide sequence ID" value="XM_041553000.1"/>
</dbReference>
<accession>A0A8H2VK74</accession>
<dbReference type="AlphaFoldDB" id="A0A8H2VK74"/>
<reference evidence="1 2" key="1">
    <citation type="submission" date="2020-05" db="EMBL/GenBank/DDBJ databases">
        <authorList>
            <person name="Casaregola S."/>
            <person name="Devillers H."/>
            <person name="Grondin C."/>
        </authorList>
    </citation>
    <scope>NUCLEOTIDE SEQUENCE [LARGE SCALE GENOMIC DNA]</scope>
    <source>
        <strain evidence="1 2">CLIB 1767</strain>
    </source>
</reference>
<evidence type="ECO:0000313" key="2">
    <source>
        <dbReference type="Proteomes" id="UP000644660"/>
    </source>
</evidence>
<sequence>MTTKSNVQSRLNEWETSCLHKVINLSPSSIDTLIHNSAGVSSKDTHSLSKLMKRLSLSPRKKESLEKLHHREVQTYCKDIKLYTYKNGGFYTDGKGSMTLQDIENAIHQLLWKKYGKGIIHCSGCKRTGDAYKKHIEWFVLPIRDLPLILQFIDNFCLSQNRLK</sequence>
<protein>
    <submittedName>
        <fullName evidence="1">Uncharacterized protein</fullName>
    </submittedName>
</protein>
<dbReference type="OrthoDB" id="4074785at2759"/>
<dbReference type="PANTHER" id="PTHR28094:SF1">
    <property type="entry name" value="MEIOTICALLY UP-REGULATED GENE 113 PROTEIN"/>
    <property type="match status" value="1"/>
</dbReference>
<organism evidence="1 2">
    <name type="scientific">Maudiozyma barnettii</name>
    <dbReference type="NCBI Taxonomy" id="61262"/>
    <lineage>
        <taxon>Eukaryota</taxon>
        <taxon>Fungi</taxon>
        <taxon>Dikarya</taxon>
        <taxon>Ascomycota</taxon>
        <taxon>Saccharomycotina</taxon>
        <taxon>Saccharomycetes</taxon>
        <taxon>Saccharomycetales</taxon>
        <taxon>Saccharomycetaceae</taxon>
        <taxon>Maudiozyma</taxon>
    </lineage>
</organism>
<dbReference type="EMBL" id="CAEFZW010000013">
    <property type="protein sequence ID" value="CAB4257090.1"/>
    <property type="molecule type" value="Genomic_DNA"/>
</dbReference>
<dbReference type="PANTHER" id="PTHR28094">
    <property type="entry name" value="MEIOTICALLY UP-REGULATED GENE 113 PROTEIN"/>
    <property type="match status" value="1"/>
</dbReference>
<dbReference type="GeneID" id="64860198"/>
<dbReference type="Proteomes" id="UP000644660">
    <property type="component" value="Unassembled WGS sequence"/>
</dbReference>
<dbReference type="InterPro" id="IPR053006">
    <property type="entry name" value="Meiosis_regulatory"/>
</dbReference>
<evidence type="ECO:0000313" key="1">
    <source>
        <dbReference type="EMBL" id="CAB4257090.1"/>
    </source>
</evidence>
<keyword evidence="2" id="KW-1185">Reference proteome</keyword>
<comment type="caution">
    <text evidence="1">The sequence shown here is derived from an EMBL/GenBank/DDBJ whole genome shotgun (WGS) entry which is preliminary data.</text>
</comment>
<proteinExistence type="predicted"/>
<name>A0A8H2VK74_9SACH</name>